<dbReference type="InterPro" id="IPR011008">
    <property type="entry name" value="Dimeric_a/b-barrel"/>
</dbReference>
<evidence type="ECO:0000313" key="2">
    <source>
        <dbReference type="EMBL" id="SDI01766.1"/>
    </source>
</evidence>
<sequence length="100" mass="11550">MGTGTIRHMALFTLKVPADSREAQAFLKDGKEILSGIPVVRQFEALRQVSAKCEFDFCFSMEFANQEDYDSYNNHPDHQAFVSERWETEVAKFQEIDLLK</sequence>
<dbReference type="PROSITE" id="PS51502">
    <property type="entry name" value="S_R_A_B_BARREL"/>
    <property type="match status" value="1"/>
</dbReference>
<evidence type="ECO:0000259" key="1">
    <source>
        <dbReference type="PROSITE" id="PS51502"/>
    </source>
</evidence>
<reference evidence="3" key="1">
    <citation type="submission" date="2016-10" db="EMBL/GenBank/DDBJ databases">
        <authorList>
            <person name="Varghese N."/>
            <person name="Submissions S."/>
        </authorList>
    </citation>
    <scope>NUCLEOTIDE SEQUENCE [LARGE SCALE GENOMIC DNA]</scope>
    <source>
        <strain evidence="3">CGMCC 1.11012</strain>
    </source>
</reference>
<dbReference type="SMART" id="SM00886">
    <property type="entry name" value="Dabb"/>
    <property type="match status" value="1"/>
</dbReference>
<dbReference type="Pfam" id="PF07876">
    <property type="entry name" value="Dabb"/>
    <property type="match status" value="1"/>
</dbReference>
<organism evidence="2 3">
    <name type="scientific">Paenibacillus typhae</name>
    <dbReference type="NCBI Taxonomy" id="1174501"/>
    <lineage>
        <taxon>Bacteria</taxon>
        <taxon>Bacillati</taxon>
        <taxon>Bacillota</taxon>
        <taxon>Bacilli</taxon>
        <taxon>Bacillales</taxon>
        <taxon>Paenibacillaceae</taxon>
        <taxon>Paenibacillus</taxon>
    </lineage>
</organism>
<accession>A0A1G8H573</accession>
<dbReference type="AlphaFoldDB" id="A0A1G8H573"/>
<dbReference type="STRING" id="1174501.SAMN05216192_102311"/>
<dbReference type="SUPFAM" id="SSF54909">
    <property type="entry name" value="Dimeric alpha+beta barrel"/>
    <property type="match status" value="1"/>
</dbReference>
<keyword evidence="3" id="KW-1185">Reference proteome</keyword>
<proteinExistence type="predicted"/>
<feature type="domain" description="Stress-response A/B barrel" evidence="1">
    <location>
        <begin position="6"/>
        <end position="98"/>
    </location>
</feature>
<dbReference type="Proteomes" id="UP000199050">
    <property type="component" value="Unassembled WGS sequence"/>
</dbReference>
<dbReference type="Gene3D" id="3.30.70.100">
    <property type="match status" value="1"/>
</dbReference>
<evidence type="ECO:0000313" key="3">
    <source>
        <dbReference type="Proteomes" id="UP000199050"/>
    </source>
</evidence>
<dbReference type="RefSeq" id="WP_090712105.1">
    <property type="nucleotide sequence ID" value="NZ_CBCSKY010000003.1"/>
</dbReference>
<name>A0A1G8H573_9BACL</name>
<protein>
    <submittedName>
        <fullName evidence="2">Stress responsive A/B Barrel Domain</fullName>
    </submittedName>
</protein>
<dbReference type="OrthoDB" id="9808130at2"/>
<gene>
    <name evidence="2" type="ORF">SAMN05216192_102311</name>
</gene>
<dbReference type="InterPro" id="IPR013097">
    <property type="entry name" value="Dabb"/>
</dbReference>
<dbReference type="EMBL" id="FNDX01000002">
    <property type="protein sequence ID" value="SDI01766.1"/>
    <property type="molecule type" value="Genomic_DNA"/>
</dbReference>